<evidence type="ECO:0000313" key="2">
    <source>
        <dbReference type="EMBL" id="GGB05900.1"/>
    </source>
</evidence>
<organism evidence="2 3">
    <name type="scientific">Brucella endophytica</name>
    <dbReference type="NCBI Taxonomy" id="1963359"/>
    <lineage>
        <taxon>Bacteria</taxon>
        <taxon>Pseudomonadati</taxon>
        <taxon>Pseudomonadota</taxon>
        <taxon>Alphaproteobacteria</taxon>
        <taxon>Hyphomicrobiales</taxon>
        <taxon>Brucellaceae</taxon>
        <taxon>Brucella/Ochrobactrum group</taxon>
        <taxon>Brucella</taxon>
    </lineage>
</organism>
<keyword evidence="3" id="KW-1185">Reference proteome</keyword>
<dbReference type="EMBL" id="BMHH01000019">
    <property type="protein sequence ID" value="GGB05900.1"/>
    <property type="molecule type" value="Genomic_DNA"/>
</dbReference>
<dbReference type="GO" id="GO:0032784">
    <property type="term" value="P:regulation of DNA-templated transcription elongation"/>
    <property type="evidence" value="ECO:0007669"/>
    <property type="project" value="InterPro"/>
</dbReference>
<name>A0A916SLC8_9HYPH</name>
<proteinExistence type="predicted"/>
<evidence type="ECO:0000313" key="3">
    <source>
        <dbReference type="Proteomes" id="UP000646478"/>
    </source>
</evidence>
<dbReference type="Proteomes" id="UP000646478">
    <property type="component" value="Unassembled WGS sequence"/>
</dbReference>
<feature type="compositionally biased region" description="Polar residues" evidence="1">
    <location>
        <begin position="137"/>
        <end position="152"/>
    </location>
</feature>
<feature type="region of interest" description="Disordered" evidence="1">
    <location>
        <begin position="128"/>
        <end position="182"/>
    </location>
</feature>
<reference evidence="2" key="2">
    <citation type="submission" date="2020-09" db="EMBL/GenBank/DDBJ databases">
        <authorList>
            <person name="Sun Q."/>
            <person name="Zhou Y."/>
        </authorList>
    </citation>
    <scope>NUCLEOTIDE SEQUENCE</scope>
    <source>
        <strain evidence="2">CGMCC 1.15082</strain>
    </source>
</reference>
<sequence>MSKLPRCQLTTKDFSILEVLLERDAHHDEAFLRLLRQKLSVATILFQDDIWPDVATINSRVGFTVDGNRTDNRILAYGDDGAVPGLTLPVTTIRGLALLGLTAGETIVIERSDGGSEEVRLDKVCHQPQANRKDRLNQQTPTNATLGQQSSVLAFEARRKPTPVNPEPRIDPDDDDPGPRAA</sequence>
<protein>
    <recommendedName>
        <fullName evidence="4">Nucleoside-diphosphate kinase</fullName>
    </recommendedName>
</protein>
<evidence type="ECO:0000256" key="1">
    <source>
        <dbReference type="SAM" id="MobiDB-lite"/>
    </source>
</evidence>
<reference evidence="2" key="1">
    <citation type="journal article" date="2014" name="Int. J. Syst. Evol. Microbiol.">
        <title>Complete genome sequence of Corynebacterium casei LMG S-19264T (=DSM 44701T), isolated from a smear-ripened cheese.</title>
        <authorList>
            <consortium name="US DOE Joint Genome Institute (JGI-PGF)"/>
            <person name="Walter F."/>
            <person name="Albersmeier A."/>
            <person name="Kalinowski J."/>
            <person name="Ruckert C."/>
        </authorList>
    </citation>
    <scope>NUCLEOTIDE SEQUENCE</scope>
    <source>
        <strain evidence="2">CGMCC 1.15082</strain>
    </source>
</reference>
<evidence type="ECO:0008006" key="4">
    <source>
        <dbReference type="Google" id="ProtNLM"/>
    </source>
</evidence>
<dbReference type="RefSeq" id="WP_188825715.1">
    <property type="nucleotide sequence ID" value="NZ_BMHH01000019.1"/>
</dbReference>
<gene>
    <name evidence="2" type="ORF">GCM10011491_37480</name>
</gene>
<dbReference type="GO" id="GO:0003677">
    <property type="term" value="F:DNA binding"/>
    <property type="evidence" value="ECO:0007669"/>
    <property type="project" value="InterPro"/>
</dbReference>
<dbReference type="Gene3D" id="3.10.50.30">
    <property type="entry name" value="Transcription elongation factor, GreA/GreB, C-terminal domain"/>
    <property type="match status" value="1"/>
</dbReference>
<comment type="caution">
    <text evidence="2">The sequence shown here is derived from an EMBL/GenBank/DDBJ whole genome shotgun (WGS) entry which is preliminary data.</text>
</comment>
<dbReference type="InterPro" id="IPR036953">
    <property type="entry name" value="GreA/GreB_C_sf"/>
</dbReference>
<dbReference type="AlphaFoldDB" id="A0A916SLC8"/>
<accession>A0A916SLC8</accession>